<evidence type="ECO:0000259" key="13">
    <source>
        <dbReference type="PROSITE" id="PS50056"/>
    </source>
</evidence>
<dbReference type="GO" id="GO:0004725">
    <property type="term" value="F:protein tyrosine phosphatase activity"/>
    <property type="evidence" value="ECO:0007669"/>
    <property type="project" value="UniProtKB-EC"/>
</dbReference>
<dbReference type="SUPFAM" id="SSF48726">
    <property type="entry name" value="Immunoglobulin"/>
    <property type="match status" value="2"/>
</dbReference>
<evidence type="ECO:0000259" key="12">
    <source>
        <dbReference type="PROSITE" id="PS50055"/>
    </source>
</evidence>
<dbReference type="PROSITE" id="PS00383">
    <property type="entry name" value="TYR_PHOSPHATASE_1"/>
    <property type="match status" value="1"/>
</dbReference>
<evidence type="ECO:0000256" key="6">
    <source>
        <dbReference type="ARBA" id="ARBA00022801"/>
    </source>
</evidence>
<gene>
    <name evidence="16" type="ORF">DPMN_037894</name>
</gene>
<keyword evidence="17" id="KW-1185">Reference proteome</keyword>
<dbReference type="Gene3D" id="2.60.40.10">
    <property type="entry name" value="Immunoglobulins"/>
    <property type="match status" value="3"/>
</dbReference>
<dbReference type="InterPro" id="IPR003595">
    <property type="entry name" value="Tyr_Pase_cat"/>
</dbReference>
<dbReference type="PANTHER" id="PTHR19134">
    <property type="entry name" value="RECEPTOR-TYPE TYROSINE-PROTEIN PHOSPHATASE"/>
    <property type="match status" value="1"/>
</dbReference>
<dbReference type="PROSITE" id="PS50056">
    <property type="entry name" value="TYR_PHOSPHATASE_2"/>
    <property type="match status" value="2"/>
</dbReference>
<dbReference type="GO" id="GO:0016020">
    <property type="term" value="C:membrane"/>
    <property type="evidence" value="ECO:0007669"/>
    <property type="project" value="UniProtKB-SubCell"/>
</dbReference>
<evidence type="ECO:0000256" key="1">
    <source>
        <dbReference type="ARBA" id="ARBA00004167"/>
    </source>
</evidence>
<dbReference type="CDD" id="cd00063">
    <property type="entry name" value="FN3"/>
    <property type="match status" value="1"/>
</dbReference>
<dbReference type="InterPro" id="IPR000387">
    <property type="entry name" value="Tyr_Pase_dom"/>
</dbReference>
<evidence type="ECO:0000256" key="2">
    <source>
        <dbReference type="ARBA" id="ARBA00009580"/>
    </source>
</evidence>
<dbReference type="InterPro" id="IPR007110">
    <property type="entry name" value="Ig-like_dom"/>
</dbReference>
<keyword evidence="7" id="KW-0904">Protein phosphatase</keyword>
<sequence length="1092" mass="124242">MATNTLRPTFENAITANSSSGFFVDILEHPTIRCNATYTVVMNEDLNVTCDTVHGNPKQTNYTWAKHKSSRILSRNEFLYIPHIQLNQEGIYIVTVTNYMEPTGCEAKIGSDSIGINVDVQFEANITAFLMPGRNETTVVIDQHTTLTIYCDVMSDPSATIQILFQNRTANKTLAGQRLEYRKDKAACEQDMGVYSCFSNNTHNTDPKRKDLIVRIRCSPRISPGQTTIRNITRSLNESASFSLNVFAYPPPEFVDYRWEKRMQNNQWMPLSNTSKTVINVAQELQQTNLTIDHIVEEDFGVYRVNVSNNFSRNIADILSETFYLVASSKPDKPFNIHVLNESITTHSMSVAWEPGFDGGHEQHFIVMYKEQIEPDWNRIEVNASSVYVSNITNLRAALMYTIKMVAVNIIGESEETEPIGVSTLVAFSNEVKQNPSVVGAAVGGTLAACLIVVGAVVVYKLRRRIGMLKDRTTSNTQARYCNRPNSSSRKTHEYVNHTFASNMQTKPDNEQTDTETVKFLVTSEFKTNVDNKNHIEATYRNLSGDTLNDESIPISQLRSKVKRYQTDSKEAFNEYQALHRGLKNATEAANKVMNVPKNRYKNMYPYDFNRVKLASMGTEDDDFINASFINGYERPRRYIAAQGPLLGTIEDFWRMVVAENVSVIVMLTKLMEEAKAKCCQYWHDDVGFYGQFSITTVKCTQYGNFVVRHLSCVKHGSTTRHDVTQYHFTAWPDKDVPDTALSLTQFWEHVRRNETTKDQPWIVHCSAGVGRTGTFIALDFLYDRGKAEGVVSVFDAVQNLREQRISMVQTKEQYLYLYATLCEALHPIGKVYTTDEFHATMSSPQRTHLLQQQFQEICDETMPVVDEYEFRPKLHSLIAGRSDSIDAVFISTYLKKNALILAQYPRSDTMIDFIRLVIDYGVKTVLTMEEDIQQEQKLCGRDGTQLKFGPFTVTTISKQKSTNFSQTKLRCDCTNTVYVQDVTVYEFTAWSSKSQLSDEDAFIDLLNELNNTCTEGPVILQCRDGHSRSGLLAVLLSVIERIKIDKEVAIAQEVRMMRCRKPQVIVDATQYIFCHDVALKYLENCIVYENV</sequence>
<dbReference type="Pfam" id="PF07679">
    <property type="entry name" value="I-set"/>
    <property type="match status" value="1"/>
</dbReference>
<feature type="domain" description="Tyrosine specific protein phosphatases" evidence="13">
    <location>
        <begin position="745"/>
        <end position="816"/>
    </location>
</feature>
<dbReference type="PRINTS" id="PR00700">
    <property type="entry name" value="PRTYPHPHTASE"/>
</dbReference>
<dbReference type="SMART" id="SM00404">
    <property type="entry name" value="PTPc_motif"/>
    <property type="match status" value="2"/>
</dbReference>
<dbReference type="SMART" id="SM00060">
    <property type="entry name" value="FN3"/>
    <property type="match status" value="1"/>
</dbReference>
<accession>A0A9D4MDJ5</accession>
<evidence type="ECO:0000256" key="4">
    <source>
        <dbReference type="ARBA" id="ARBA00022729"/>
    </source>
</evidence>
<dbReference type="PROSITE" id="PS50055">
    <property type="entry name" value="TYR_PHOSPHATASE_PTP"/>
    <property type="match status" value="2"/>
</dbReference>
<dbReference type="InterPro" id="IPR013783">
    <property type="entry name" value="Ig-like_fold"/>
</dbReference>
<keyword evidence="8 11" id="KW-0472">Membrane</keyword>
<comment type="subcellular location">
    <subcellularLocation>
        <location evidence="1">Membrane</location>
        <topology evidence="1">Single-pass membrane protein</topology>
    </subcellularLocation>
</comment>
<evidence type="ECO:0000256" key="10">
    <source>
        <dbReference type="ARBA" id="ARBA00051722"/>
    </source>
</evidence>
<dbReference type="PROSITE" id="PS50853">
    <property type="entry name" value="FN3"/>
    <property type="match status" value="1"/>
</dbReference>
<name>A0A9D4MDJ5_DREPO</name>
<keyword evidence="11" id="KW-0812">Transmembrane</keyword>
<dbReference type="InterPro" id="IPR029021">
    <property type="entry name" value="Prot-tyrosine_phosphatase-like"/>
</dbReference>
<dbReference type="InterPro" id="IPR003961">
    <property type="entry name" value="FN3_dom"/>
</dbReference>
<dbReference type="InterPro" id="IPR050348">
    <property type="entry name" value="Protein-Tyr_Phosphatase"/>
</dbReference>
<keyword evidence="4" id="KW-0732">Signal</keyword>
<dbReference type="SMART" id="SM00194">
    <property type="entry name" value="PTPc"/>
    <property type="match status" value="2"/>
</dbReference>
<evidence type="ECO:0000256" key="5">
    <source>
        <dbReference type="ARBA" id="ARBA00022737"/>
    </source>
</evidence>
<dbReference type="AlphaFoldDB" id="A0A9D4MDJ5"/>
<comment type="catalytic activity">
    <reaction evidence="10">
        <text>O-phospho-L-tyrosyl-[protein] + H2O = L-tyrosyl-[protein] + phosphate</text>
        <dbReference type="Rhea" id="RHEA:10684"/>
        <dbReference type="Rhea" id="RHEA-COMP:10136"/>
        <dbReference type="Rhea" id="RHEA-COMP:20101"/>
        <dbReference type="ChEBI" id="CHEBI:15377"/>
        <dbReference type="ChEBI" id="CHEBI:43474"/>
        <dbReference type="ChEBI" id="CHEBI:46858"/>
        <dbReference type="ChEBI" id="CHEBI:61978"/>
        <dbReference type="EC" id="3.1.3.48"/>
    </reaction>
</comment>
<protein>
    <recommendedName>
        <fullName evidence="3">protein-tyrosine-phosphatase</fullName>
        <ecNumber evidence="3">3.1.3.48</ecNumber>
    </recommendedName>
</protein>
<feature type="domain" description="Tyrosine specific protein phosphatases" evidence="13">
    <location>
        <begin position="1001"/>
        <end position="1073"/>
    </location>
</feature>
<comment type="caution">
    <text evidence="16">The sequence shown here is derived from an EMBL/GenBank/DDBJ whole genome shotgun (WGS) entry which is preliminary data.</text>
</comment>
<dbReference type="Pfam" id="PF00041">
    <property type="entry name" value="fn3"/>
    <property type="match status" value="1"/>
</dbReference>
<dbReference type="Gene3D" id="3.90.190.10">
    <property type="entry name" value="Protein tyrosine phosphatase superfamily"/>
    <property type="match status" value="2"/>
</dbReference>
<dbReference type="SUPFAM" id="SSF49265">
    <property type="entry name" value="Fibronectin type III"/>
    <property type="match status" value="1"/>
</dbReference>
<dbReference type="PANTHER" id="PTHR19134:SF562">
    <property type="entry name" value="PROTEIN-TYROSINE-PHOSPHATASE"/>
    <property type="match status" value="1"/>
</dbReference>
<dbReference type="InterPro" id="IPR036116">
    <property type="entry name" value="FN3_sf"/>
</dbReference>
<dbReference type="InterPro" id="IPR000242">
    <property type="entry name" value="PTP_cat"/>
</dbReference>
<evidence type="ECO:0000256" key="9">
    <source>
        <dbReference type="ARBA" id="ARBA00023170"/>
    </source>
</evidence>
<keyword evidence="5" id="KW-0677">Repeat</keyword>
<reference evidence="16" key="1">
    <citation type="journal article" date="2019" name="bioRxiv">
        <title>The Genome of the Zebra Mussel, Dreissena polymorpha: A Resource for Invasive Species Research.</title>
        <authorList>
            <person name="McCartney M.A."/>
            <person name="Auch B."/>
            <person name="Kono T."/>
            <person name="Mallez S."/>
            <person name="Zhang Y."/>
            <person name="Obille A."/>
            <person name="Becker A."/>
            <person name="Abrahante J.E."/>
            <person name="Garbe J."/>
            <person name="Badalamenti J.P."/>
            <person name="Herman A."/>
            <person name="Mangelson H."/>
            <person name="Liachko I."/>
            <person name="Sullivan S."/>
            <person name="Sone E.D."/>
            <person name="Koren S."/>
            <person name="Silverstein K.A.T."/>
            <person name="Beckman K.B."/>
            <person name="Gohl D.M."/>
        </authorList>
    </citation>
    <scope>NUCLEOTIDE SEQUENCE</scope>
    <source>
        <strain evidence="16">Duluth1</strain>
        <tissue evidence="16">Whole animal</tissue>
    </source>
</reference>
<dbReference type="SMART" id="SM00409">
    <property type="entry name" value="IG"/>
    <property type="match status" value="3"/>
</dbReference>
<evidence type="ECO:0000256" key="11">
    <source>
        <dbReference type="SAM" id="Phobius"/>
    </source>
</evidence>
<feature type="domain" description="Fibronectin type-III" evidence="15">
    <location>
        <begin position="333"/>
        <end position="427"/>
    </location>
</feature>
<organism evidence="16 17">
    <name type="scientific">Dreissena polymorpha</name>
    <name type="common">Zebra mussel</name>
    <name type="synonym">Mytilus polymorpha</name>
    <dbReference type="NCBI Taxonomy" id="45954"/>
    <lineage>
        <taxon>Eukaryota</taxon>
        <taxon>Metazoa</taxon>
        <taxon>Spiralia</taxon>
        <taxon>Lophotrochozoa</taxon>
        <taxon>Mollusca</taxon>
        <taxon>Bivalvia</taxon>
        <taxon>Autobranchia</taxon>
        <taxon>Heteroconchia</taxon>
        <taxon>Euheterodonta</taxon>
        <taxon>Imparidentia</taxon>
        <taxon>Neoheterodontei</taxon>
        <taxon>Myida</taxon>
        <taxon>Dreissenoidea</taxon>
        <taxon>Dreissenidae</taxon>
        <taxon>Dreissena</taxon>
    </lineage>
</organism>
<feature type="domain" description="Ig-like" evidence="14">
    <location>
        <begin position="220"/>
        <end position="316"/>
    </location>
</feature>
<dbReference type="FunFam" id="3.90.190.10:FF:000102">
    <property type="entry name" value="Receptor-type tyrosine-protein phosphatase"/>
    <property type="match status" value="1"/>
</dbReference>
<dbReference type="PROSITE" id="PS50835">
    <property type="entry name" value="IG_LIKE"/>
    <property type="match status" value="2"/>
</dbReference>
<dbReference type="InterPro" id="IPR016130">
    <property type="entry name" value="Tyr_Pase_AS"/>
</dbReference>
<dbReference type="InterPro" id="IPR003599">
    <property type="entry name" value="Ig_sub"/>
</dbReference>
<keyword evidence="6" id="KW-0378">Hydrolase</keyword>
<evidence type="ECO:0000256" key="7">
    <source>
        <dbReference type="ARBA" id="ARBA00022912"/>
    </source>
</evidence>
<feature type="domain" description="Ig-like" evidence="14">
    <location>
        <begin position="30"/>
        <end position="110"/>
    </location>
</feature>
<evidence type="ECO:0000313" key="17">
    <source>
        <dbReference type="Proteomes" id="UP000828390"/>
    </source>
</evidence>
<keyword evidence="11" id="KW-1133">Transmembrane helix</keyword>
<evidence type="ECO:0000256" key="8">
    <source>
        <dbReference type="ARBA" id="ARBA00023136"/>
    </source>
</evidence>
<dbReference type="CDD" id="cd00047">
    <property type="entry name" value="PTPc"/>
    <property type="match status" value="2"/>
</dbReference>
<evidence type="ECO:0000259" key="15">
    <source>
        <dbReference type="PROSITE" id="PS50853"/>
    </source>
</evidence>
<dbReference type="InterPro" id="IPR013098">
    <property type="entry name" value="Ig_I-set"/>
</dbReference>
<evidence type="ECO:0000313" key="16">
    <source>
        <dbReference type="EMBL" id="KAH3874643.1"/>
    </source>
</evidence>
<reference evidence="16" key="2">
    <citation type="submission" date="2020-11" db="EMBL/GenBank/DDBJ databases">
        <authorList>
            <person name="McCartney M.A."/>
            <person name="Auch B."/>
            <person name="Kono T."/>
            <person name="Mallez S."/>
            <person name="Becker A."/>
            <person name="Gohl D.M."/>
            <person name="Silverstein K.A.T."/>
            <person name="Koren S."/>
            <person name="Bechman K.B."/>
            <person name="Herman A."/>
            <person name="Abrahante J.E."/>
            <person name="Garbe J."/>
        </authorList>
    </citation>
    <scope>NUCLEOTIDE SEQUENCE</scope>
    <source>
        <strain evidence="16">Duluth1</strain>
        <tissue evidence="16">Whole animal</tissue>
    </source>
</reference>
<evidence type="ECO:0000256" key="3">
    <source>
        <dbReference type="ARBA" id="ARBA00013064"/>
    </source>
</evidence>
<feature type="domain" description="Tyrosine-protein phosphatase" evidence="12">
    <location>
        <begin position="861"/>
        <end position="1082"/>
    </location>
</feature>
<feature type="transmembrane region" description="Helical" evidence="11">
    <location>
        <begin position="438"/>
        <end position="460"/>
    </location>
</feature>
<dbReference type="EMBL" id="JAIWYP010000002">
    <property type="protein sequence ID" value="KAH3874643.1"/>
    <property type="molecule type" value="Genomic_DNA"/>
</dbReference>
<feature type="domain" description="Tyrosine-protein phosphatase" evidence="12">
    <location>
        <begin position="572"/>
        <end position="825"/>
    </location>
</feature>
<dbReference type="Proteomes" id="UP000828390">
    <property type="component" value="Unassembled WGS sequence"/>
</dbReference>
<dbReference type="Pfam" id="PF00102">
    <property type="entry name" value="Y_phosphatase"/>
    <property type="match status" value="2"/>
</dbReference>
<dbReference type="InterPro" id="IPR036179">
    <property type="entry name" value="Ig-like_dom_sf"/>
</dbReference>
<evidence type="ECO:0000259" key="14">
    <source>
        <dbReference type="PROSITE" id="PS50835"/>
    </source>
</evidence>
<proteinExistence type="inferred from homology"/>
<dbReference type="SUPFAM" id="SSF52799">
    <property type="entry name" value="(Phosphotyrosine protein) phosphatases II"/>
    <property type="match status" value="2"/>
</dbReference>
<dbReference type="EC" id="3.1.3.48" evidence="3"/>
<comment type="similarity">
    <text evidence="2">Belongs to the protein-tyrosine phosphatase family.</text>
</comment>
<keyword evidence="9" id="KW-0675">Receptor</keyword>